<feature type="domain" description="DNA-directed DNA polymerase family B exonuclease" evidence="9">
    <location>
        <begin position="105"/>
        <end position="295"/>
    </location>
</feature>
<evidence type="ECO:0000256" key="1">
    <source>
        <dbReference type="ARBA" id="ARBA00005755"/>
    </source>
</evidence>
<evidence type="ECO:0000256" key="2">
    <source>
        <dbReference type="ARBA" id="ARBA00022679"/>
    </source>
</evidence>
<feature type="domain" description="DNA-directed DNA polymerase family B multifunctional" evidence="8">
    <location>
        <begin position="375"/>
        <end position="748"/>
    </location>
</feature>
<dbReference type="PROSITE" id="PS00116">
    <property type="entry name" value="DNA_POLYMERASE_B"/>
    <property type="match status" value="1"/>
</dbReference>
<keyword evidence="2 7" id="KW-0808">Transferase</keyword>
<comment type="similarity">
    <text evidence="1 7">Belongs to the DNA polymerase type-B family.</text>
</comment>
<keyword evidence="7" id="KW-0235">DNA replication</keyword>
<evidence type="ECO:0000313" key="10">
    <source>
        <dbReference type="EMBL" id="MBE0369114.1"/>
    </source>
</evidence>
<dbReference type="InterPro" id="IPR006133">
    <property type="entry name" value="DNA-dir_DNA_pol_B_exonuc"/>
</dbReference>
<dbReference type="Gene3D" id="3.30.420.10">
    <property type="entry name" value="Ribonuclease H-like superfamily/Ribonuclease H"/>
    <property type="match status" value="1"/>
</dbReference>
<dbReference type="Gene3D" id="1.10.132.60">
    <property type="entry name" value="DNA polymerase family B, C-terminal domain"/>
    <property type="match status" value="1"/>
</dbReference>
<organism evidence="10 11">
    <name type="scientific">Pseudoalteromonas aurantia 208</name>
    <dbReference type="NCBI Taxonomy" id="1314867"/>
    <lineage>
        <taxon>Bacteria</taxon>
        <taxon>Pseudomonadati</taxon>
        <taxon>Pseudomonadota</taxon>
        <taxon>Gammaproteobacteria</taxon>
        <taxon>Alteromonadales</taxon>
        <taxon>Pseudoalteromonadaceae</taxon>
        <taxon>Pseudoalteromonas</taxon>
    </lineage>
</organism>
<dbReference type="InterPro" id="IPR006172">
    <property type="entry name" value="DNA-dir_DNA_pol_B"/>
</dbReference>
<dbReference type="NCBIfam" id="NF004421">
    <property type="entry name" value="PRK05762.1-2"/>
    <property type="match status" value="1"/>
</dbReference>
<dbReference type="InterPro" id="IPR017964">
    <property type="entry name" value="DNA-dir_DNA_pol_B_CS"/>
</dbReference>
<evidence type="ECO:0000259" key="9">
    <source>
        <dbReference type="Pfam" id="PF03104"/>
    </source>
</evidence>
<dbReference type="InterPro" id="IPR043502">
    <property type="entry name" value="DNA/RNA_pol_sf"/>
</dbReference>
<dbReference type="InterPro" id="IPR050240">
    <property type="entry name" value="DNA_pol_type-B"/>
</dbReference>
<dbReference type="InterPro" id="IPR036397">
    <property type="entry name" value="RNaseH_sf"/>
</dbReference>
<evidence type="ECO:0000256" key="5">
    <source>
        <dbReference type="ARBA" id="ARBA00023125"/>
    </source>
</evidence>
<dbReference type="Pfam" id="PF03104">
    <property type="entry name" value="DNA_pol_B_exo1"/>
    <property type="match status" value="1"/>
</dbReference>
<dbReference type="SUPFAM" id="SSF53098">
    <property type="entry name" value="Ribonuclease H-like"/>
    <property type="match status" value="1"/>
</dbReference>
<evidence type="ECO:0000256" key="6">
    <source>
        <dbReference type="ARBA" id="ARBA00049244"/>
    </source>
</evidence>
<dbReference type="RefSeq" id="WP_192508292.1">
    <property type="nucleotide sequence ID" value="NZ_AQGV01000012.1"/>
</dbReference>
<comment type="caution">
    <text evidence="10">The sequence shown here is derived from an EMBL/GenBank/DDBJ whole genome shotgun (WGS) entry which is preliminary data.</text>
</comment>
<dbReference type="Gene3D" id="2.40.50.590">
    <property type="match status" value="1"/>
</dbReference>
<keyword evidence="5 7" id="KW-0238">DNA-binding</keyword>
<dbReference type="PANTHER" id="PTHR10322:SF23">
    <property type="entry name" value="DNA POLYMERASE DELTA CATALYTIC SUBUNIT"/>
    <property type="match status" value="1"/>
</dbReference>
<keyword evidence="11" id="KW-1185">Reference proteome</keyword>
<evidence type="ECO:0000313" key="11">
    <source>
        <dbReference type="Proteomes" id="UP000615755"/>
    </source>
</evidence>
<keyword evidence="4 7" id="KW-0239">DNA-directed DNA polymerase</keyword>
<accession>A0ABR9EDT7</accession>
<dbReference type="EC" id="2.7.7.7" evidence="7"/>
<protein>
    <recommendedName>
        <fullName evidence="7">DNA polymerase</fullName>
        <ecNumber evidence="7">2.7.7.7</ecNumber>
    </recommendedName>
</protein>
<name>A0ABR9EDT7_9GAMM</name>
<evidence type="ECO:0000256" key="4">
    <source>
        <dbReference type="ARBA" id="ARBA00022932"/>
    </source>
</evidence>
<reference evidence="10 11" key="1">
    <citation type="submission" date="2015-03" db="EMBL/GenBank/DDBJ databases">
        <title>Genome sequence of Pseudoalteromonas aurantia.</title>
        <authorList>
            <person name="Xie B.-B."/>
            <person name="Rong J.-C."/>
            <person name="Qin Q.-L."/>
            <person name="Zhang Y.-Z."/>
        </authorList>
    </citation>
    <scope>NUCLEOTIDE SEQUENCE [LARGE SCALE GENOMIC DNA]</scope>
    <source>
        <strain evidence="10 11">208</strain>
    </source>
</reference>
<dbReference type="InterPro" id="IPR012337">
    <property type="entry name" value="RNaseH-like_sf"/>
</dbReference>
<dbReference type="EMBL" id="AQGV01000012">
    <property type="protein sequence ID" value="MBE0369114.1"/>
    <property type="molecule type" value="Genomic_DNA"/>
</dbReference>
<dbReference type="PANTHER" id="PTHR10322">
    <property type="entry name" value="DNA POLYMERASE CATALYTIC SUBUNIT"/>
    <property type="match status" value="1"/>
</dbReference>
<evidence type="ECO:0000259" key="8">
    <source>
        <dbReference type="Pfam" id="PF00136"/>
    </source>
</evidence>
<proteinExistence type="inferred from homology"/>
<comment type="catalytic activity">
    <reaction evidence="6 7">
        <text>DNA(n) + a 2'-deoxyribonucleoside 5'-triphosphate = DNA(n+1) + diphosphate</text>
        <dbReference type="Rhea" id="RHEA:22508"/>
        <dbReference type="Rhea" id="RHEA-COMP:17339"/>
        <dbReference type="Rhea" id="RHEA-COMP:17340"/>
        <dbReference type="ChEBI" id="CHEBI:33019"/>
        <dbReference type="ChEBI" id="CHEBI:61560"/>
        <dbReference type="ChEBI" id="CHEBI:173112"/>
        <dbReference type="EC" id="2.7.7.7"/>
    </reaction>
</comment>
<gene>
    <name evidence="10" type="primary">polB</name>
    <name evidence="10" type="ORF">PAUR_a2899</name>
</gene>
<dbReference type="InterPro" id="IPR006134">
    <property type="entry name" value="DNA-dir_DNA_pol_B_multi_dom"/>
</dbReference>
<evidence type="ECO:0000256" key="7">
    <source>
        <dbReference type="RuleBase" id="RU000442"/>
    </source>
</evidence>
<dbReference type="Proteomes" id="UP000615755">
    <property type="component" value="Unassembled WGS sequence"/>
</dbReference>
<dbReference type="Gene3D" id="3.90.1600.10">
    <property type="entry name" value="Palm domain of DNA polymerase"/>
    <property type="match status" value="2"/>
</dbReference>
<dbReference type="CDD" id="cd05784">
    <property type="entry name" value="DNA_polB_II_exo"/>
    <property type="match status" value="1"/>
</dbReference>
<dbReference type="InterPro" id="IPR042087">
    <property type="entry name" value="DNA_pol_B_thumb"/>
</dbReference>
<dbReference type="Pfam" id="PF00136">
    <property type="entry name" value="DNA_pol_B"/>
    <property type="match status" value="1"/>
</dbReference>
<keyword evidence="3 7" id="KW-0548">Nucleotidyltransferase</keyword>
<dbReference type="PRINTS" id="PR00106">
    <property type="entry name" value="DNAPOLB"/>
</dbReference>
<dbReference type="SUPFAM" id="SSF56672">
    <property type="entry name" value="DNA/RNA polymerases"/>
    <property type="match status" value="1"/>
</dbReference>
<dbReference type="SMART" id="SM00486">
    <property type="entry name" value="POLBc"/>
    <property type="match status" value="1"/>
</dbReference>
<evidence type="ECO:0000256" key="3">
    <source>
        <dbReference type="ARBA" id="ARBA00022695"/>
    </source>
</evidence>
<dbReference type="InterPro" id="IPR023211">
    <property type="entry name" value="DNA_pol_palm_dom_sf"/>
</dbReference>
<sequence length="775" mass="88705">MTQAVYPGFILSRQQVNHKGQLNLCFWLKTEQGVFRAIVEAQTPVFFIRQSEVEKVTHILQARKIHTDIRDVKLKHFDGEVVCACYFTTAKRLFDAKRVLKGQCALYEDDIRHHDRYLMERFIKGGVWVTGNYVQKLGYVQINDARLKAYPDYTPQLSVLSLDIECSGEGILFSVGLASSETQCVIMIGAPQEGDEYIIWVADEIELLYTLMSKIKELDPDVFIGWNVIEFDFVVLAERALALGIDLILGRDDEAIYVYRGNYVRILISGRVVIDGIDTLKNATYHFESFSLANVSKHVLGKSKLLEQDNRLEEIIRQFNEDKLSLAAYNLQDCQLVLAIFSKLKLLDFAIARTRLTGLELERMGGSVAAFTNLYLPLLHRSGYIAPNLGEHGLSFDSPGGYVMESNPGLYRNVIVLDYKSLYPSIIRTFLVDPLALITGLRAPADAITGFNGGVFSRVHHHLPELVARLLHARQEAKLTSDPMLSQAIKIIMNSLYGVLGSTGCRFYDPRLSSSITLRGHEIMMQTKAWIEAEGYEVIYGDTDSTFVCLPESWNVKKCNDTGLILMNLINERWREYCDVTLQLQSYLEIEFETHYSPFFLPTIRGDKKGSKKRYVGQVLDKGHHKLVFKGMESVRSDWTKIARNYQEELFEALFREQDLFEITEQYINNIRQGKVDGLLLYSKRLGREVEMYTKNVPPHVKAARNHMMKNPSIKYRKGQLVAYTITFDGPRVDAVRSEIDYEHYIEKQIFPILTMLPNYENVFFKLTGQKGFSF</sequence>